<protein>
    <recommendedName>
        <fullName evidence="2">Spermatogenesis-associated protein 20-like TRX domain-containing protein</fullName>
    </recommendedName>
</protein>
<accession>A0A1H8H4N3</accession>
<dbReference type="CDD" id="cd02955">
    <property type="entry name" value="SSP411"/>
    <property type="match status" value="1"/>
</dbReference>
<dbReference type="Gene3D" id="3.40.30.10">
    <property type="entry name" value="Glutaredoxin"/>
    <property type="match status" value="1"/>
</dbReference>
<evidence type="ECO:0000256" key="1">
    <source>
        <dbReference type="SAM" id="Coils"/>
    </source>
</evidence>
<evidence type="ECO:0000259" key="2">
    <source>
        <dbReference type="Pfam" id="PF03190"/>
    </source>
</evidence>
<proteinExistence type="predicted"/>
<dbReference type="PANTHER" id="PTHR42899:SF1">
    <property type="entry name" value="SPERMATOGENESIS-ASSOCIATED PROTEIN 20"/>
    <property type="match status" value="1"/>
</dbReference>
<gene>
    <name evidence="3" type="ORF">SAMN05444955_11346</name>
</gene>
<dbReference type="RefSeq" id="WP_170839952.1">
    <property type="nucleotide sequence ID" value="NZ_FOCQ01000013.1"/>
</dbReference>
<dbReference type="InterPro" id="IPR012341">
    <property type="entry name" value="6hp_glycosidase-like_sf"/>
</dbReference>
<dbReference type="InterPro" id="IPR004879">
    <property type="entry name" value="Ssp411-like_TRX"/>
</dbReference>
<dbReference type="STRING" id="1173111.SAMN05444955_11346"/>
<dbReference type="EMBL" id="FOCQ01000013">
    <property type="protein sequence ID" value="SEN51361.1"/>
    <property type="molecule type" value="Genomic_DNA"/>
</dbReference>
<dbReference type="InterPro" id="IPR008928">
    <property type="entry name" value="6-hairpin_glycosidase_sf"/>
</dbReference>
<dbReference type="AlphaFoldDB" id="A0A1H8H4N3"/>
<evidence type="ECO:0000313" key="4">
    <source>
        <dbReference type="Proteomes" id="UP000199695"/>
    </source>
</evidence>
<organism evidence="3 4">
    <name type="scientific">Lihuaxuella thermophila</name>
    <dbReference type="NCBI Taxonomy" id="1173111"/>
    <lineage>
        <taxon>Bacteria</taxon>
        <taxon>Bacillati</taxon>
        <taxon>Bacillota</taxon>
        <taxon>Bacilli</taxon>
        <taxon>Bacillales</taxon>
        <taxon>Thermoactinomycetaceae</taxon>
        <taxon>Lihuaxuella</taxon>
    </lineage>
</organism>
<feature type="coiled-coil region" evidence="1">
    <location>
        <begin position="377"/>
        <end position="411"/>
    </location>
</feature>
<evidence type="ECO:0000313" key="3">
    <source>
        <dbReference type="EMBL" id="SEN51361.1"/>
    </source>
</evidence>
<keyword evidence="1" id="KW-0175">Coiled coil</keyword>
<dbReference type="Gene3D" id="1.50.10.10">
    <property type="match status" value="2"/>
</dbReference>
<dbReference type="InterPro" id="IPR024705">
    <property type="entry name" value="Ssp411"/>
</dbReference>
<keyword evidence="4" id="KW-1185">Reference proteome</keyword>
<dbReference type="Pfam" id="PF03190">
    <property type="entry name" value="Thioredox_DsbH"/>
    <property type="match status" value="1"/>
</dbReference>
<dbReference type="SUPFAM" id="SSF48208">
    <property type="entry name" value="Six-hairpin glycosidases"/>
    <property type="match status" value="1"/>
</dbReference>
<dbReference type="GO" id="GO:0005975">
    <property type="term" value="P:carbohydrate metabolic process"/>
    <property type="evidence" value="ECO:0007669"/>
    <property type="project" value="InterPro"/>
</dbReference>
<dbReference type="Proteomes" id="UP000199695">
    <property type="component" value="Unassembled WGS sequence"/>
</dbReference>
<dbReference type="InterPro" id="IPR036249">
    <property type="entry name" value="Thioredoxin-like_sf"/>
</dbReference>
<feature type="domain" description="Spermatogenesis-associated protein 20-like TRX" evidence="2">
    <location>
        <begin position="10"/>
        <end position="171"/>
    </location>
</feature>
<name>A0A1H8H4N3_9BACL</name>
<dbReference type="PANTHER" id="PTHR42899">
    <property type="entry name" value="SPERMATOGENESIS-ASSOCIATED PROTEIN 20"/>
    <property type="match status" value="1"/>
</dbReference>
<dbReference type="PIRSF" id="PIRSF006402">
    <property type="entry name" value="UCP006402_thioredoxin"/>
    <property type="match status" value="1"/>
</dbReference>
<dbReference type="SUPFAM" id="SSF52833">
    <property type="entry name" value="Thioredoxin-like"/>
    <property type="match status" value="1"/>
</dbReference>
<sequence>MKIQHADRKPNRLINEKSPYLLQHAYNPVDWYPWTEEAFEKAKKEDKPVFLSIGYSSCHWCHVMERESFEDDEVAAILNEHFVSVKVDREERPDVDHVYMTVCQAMTGHGGWPLTIIMTPEKKPFFAGTYIPKEDRYGRTGLIKLLHKIVGLWKSERGKADEMGNRVVEAVRGYLNPVAEGELEAGVLDHAFEQFARQFDDLFGGFGDAPKFPRPHDLLFLLRYWKQNGEEEALHMVTHTLDCMRRGGIYDHVGYGFARYSVDREWLVPHFEKMLYDNALLALAYLEGYQATRDEKYAQTAREIFKYVLRDMTSPEGGFYSAEDADSEGVEGKFYVWTPEQIVEVLGQEEGELFCACYDVTGEGNFEDHTSILNQIHVSLEEIARERKLTLEELEKRLEDAREKLFTARAKRVHPLKDDKILTSWNGLMIAALARGFRVLGETEYIEAASEAVQFINRKLRREDGRLLVRYRDGESAYLGYLDDYAFLSWGLMELYEATFRAEYLHQAIDLTKEMLELFGDPEEGGLYFYGKDGEELFSRPKEIYDGAVPSGNSVAAYNLIRLAKLTSDERFIQEADKQLKAFAKSVASSPISHSFFLLAMQFALGPSKEIVIVGEPNDVSTKEMIRVVQRAYLPDAVIAMVPQGDDVNTMKFWIPDADEKAAGTDSKATVYLCENYACQAPITDVEELKRQLEIRTG</sequence>
<reference evidence="3 4" key="1">
    <citation type="submission" date="2016-10" db="EMBL/GenBank/DDBJ databases">
        <authorList>
            <person name="de Groot N.N."/>
        </authorList>
    </citation>
    <scope>NUCLEOTIDE SEQUENCE [LARGE SCALE GENOMIC DNA]</scope>
    <source>
        <strain evidence="3 4">DSM 46701</strain>
    </source>
</reference>